<feature type="non-terminal residue" evidence="1">
    <location>
        <position position="50"/>
    </location>
</feature>
<name>A0A9N9I8G5_9GLOM</name>
<dbReference type="EMBL" id="CAJVPQ010010880">
    <property type="protein sequence ID" value="CAG8724488.1"/>
    <property type="molecule type" value="Genomic_DNA"/>
</dbReference>
<keyword evidence="2" id="KW-1185">Reference proteome</keyword>
<accession>A0A9N9I8G5</accession>
<reference evidence="1" key="1">
    <citation type="submission" date="2021-06" db="EMBL/GenBank/DDBJ databases">
        <authorList>
            <person name="Kallberg Y."/>
            <person name="Tangrot J."/>
            <person name="Rosling A."/>
        </authorList>
    </citation>
    <scope>NUCLEOTIDE SEQUENCE</scope>
    <source>
        <strain evidence="1">UK204</strain>
    </source>
</reference>
<evidence type="ECO:0000313" key="1">
    <source>
        <dbReference type="EMBL" id="CAG8724488.1"/>
    </source>
</evidence>
<dbReference type="Proteomes" id="UP000789570">
    <property type="component" value="Unassembled WGS sequence"/>
</dbReference>
<sequence length="50" mass="5580">MPRPLVTDLGIERGVSAKGMLASKSHNAKSVLAMHLFEILFFRELVQKLV</sequence>
<proteinExistence type="predicted"/>
<gene>
    <name evidence="1" type="ORF">FCALED_LOCUS14574</name>
</gene>
<organism evidence="1 2">
    <name type="scientific">Funneliformis caledonium</name>
    <dbReference type="NCBI Taxonomy" id="1117310"/>
    <lineage>
        <taxon>Eukaryota</taxon>
        <taxon>Fungi</taxon>
        <taxon>Fungi incertae sedis</taxon>
        <taxon>Mucoromycota</taxon>
        <taxon>Glomeromycotina</taxon>
        <taxon>Glomeromycetes</taxon>
        <taxon>Glomerales</taxon>
        <taxon>Glomeraceae</taxon>
        <taxon>Funneliformis</taxon>
    </lineage>
</organism>
<evidence type="ECO:0000313" key="2">
    <source>
        <dbReference type="Proteomes" id="UP000789570"/>
    </source>
</evidence>
<dbReference type="AlphaFoldDB" id="A0A9N9I8G5"/>
<comment type="caution">
    <text evidence="1">The sequence shown here is derived from an EMBL/GenBank/DDBJ whole genome shotgun (WGS) entry which is preliminary data.</text>
</comment>
<protein>
    <submittedName>
        <fullName evidence="1">4697_t:CDS:1</fullName>
    </submittedName>
</protein>